<dbReference type="EMBL" id="LGFD01000060">
    <property type="protein sequence ID" value="KUK16811.1"/>
    <property type="molecule type" value="Genomic_DNA"/>
</dbReference>
<name>A0A124FF29_9EURY</name>
<sequence length="55" mass="6373">MKDVDRILEELGADKFVRSVHQYRTGNFKYLLLIPKKRGVLLRRFAGLLGRLGVD</sequence>
<comment type="caution">
    <text evidence="1">The sequence shown here is derived from an EMBL/GenBank/DDBJ whole genome shotgun (WGS) entry which is preliminary data.</text>
</comment>
<accession>A0A124FF29</accession>
<dbReference type="AlphaFoldDB" id="A0A124FF29"/>
<dbReference type="Proteomes" id="UP000053911">
    <property type="component" value="Unassembled WGS sequence"/>
</dbReference>
<gene>
    <name evidence="1" type="ORF">XD54_1897</name>
</gene>
<reference evidence="2" key="1">
    <citation type="journal article" date="2015" name="MBio">
        <title>Genome-Resolved Metagenomic Analysis Reveals Roles for Candidate Phyla and Other Microbial Community Members in Biogeochemical Transformations in Oil Reservoirs.</title>
        <authorList>
            <person name="Hu P."/>
            <person name="Tom L."/>
            <person name="Singh A."/>
            <person name="Thomas B.C."/>
            <person name="Baker B.J."/>
            <person name="Piceno Y.M."/>
            <person name="Andersen G.L."/>
            <person name="Banfield J.F."/>
        </authorList>
    </citation>
    <scope>NUCLEOTIDE SEQUENCE [LARGE SCALE GENOMIC DNA]</scope>
</reference>
<evidence type="ECO:0000313" key="2">
    <source>
        <dbReference type="Proteomes" id="UP000053911"/>
    </source>
</evidence>
<protein>
    <submittedName>
        <fullName evidence="1">Uncharacterized protein</fullName>
    </submittedName>
</protein>
<evidence type="ECO:0000313" key="1">
    <source>
        <dbReference type="EMBL" id="KUK16811.1"/>
    </source>
</evidence>
<dbReference type="PATRIC" id="fig|172049.5.peg.5"/>
<dbReference type="RefSeq" id="WP_156882186.1">
    <property type="nucleotide sequence ID" value="NZ_LGFD01000060.1"/>
</dbReference>
<proteinExistence type="predicted"/>
<organism evidence="1 2">
    <name type="scientific">Thermococcus sibiricus</name>
    <dbReference type="NCBI Taxonomy" id="172049"/>
    <lineage>
        <taxon>Archaea</taxon>
        <taxon>Methanobacteriati</taxon>
        <taxon>Methanobacteriota</taxon>
        <taxon>Thermococci</taxon>
        <taxon>Thermococcales</taxon>
        <taxon>Thermococcaceae</taxon>
        <taxon>Thermococcus</taxon>
    </lineage>
</organism>